<reference evidence="2" key="1">
    <citation type="submission" date="2022-05" db="EMBL/GenBank/DDBJ databases">
        <title>An RpoN-dependent PEP-CTERM gene is involved in floc formation of an Aquincola tertiaricarbonis strain.</title>
        <authorList>
            <person name="Qiu D."/>
            <person name="Xia M."/>
        </authorList>
    </citation>
    <scope>NUCLEOTIDE SEQUENCE</scope>
    <source>
        <strain evidence="2">RN12</strain>
        <plasmid evidence="2">A</plasmid>
    </source>
</reference>
<accession>A0ABY4SLW0</accession>
<dbReference type="RefSeq" id="WP_250200181.1">
    <property type="nucleotide sequence ID" value="NZ_CP097637.1"/>
</dbReference>
<organism evidence="2 3">
    <name type="scientific">Aquincola tertiaricarbonis</name>
    <dbReference type="NCBI Taxonomy" id="391953"/>
    <lineage>
        <taxon>Bacteria</taxon>
        <taxon>Pseudomonadati</taxon>
        <taxon>Pseudomonadota</taxon>
        <taxon>Betaproteobacteria</taxon>
        <taxon>Burkholderiales</taxon>
        <taxon>Sphaerotilaceae</taxon>
        <taxon>Aquincola</taxon>
    </lineage>
</organism>
<keyword evidence="2" id="KW-0614">Plasmid</keyword>
<geneLocation type="plasmid" evidence="2 3">
    <name>A</name>
</geneLocation>
<evidence type="ECO:0000256" key="1">
    <source>
        <dbReference type="SAM" id="MobiDB-lite"/>
    </source>
</evidence>
<protein>
    <submittedName>
        <fullName evidence="2">Uncharacterized protein</fullName>
    </submittedName>
</protein>
<name>A0ABY4SLW0_AQUTE</name>
<gene>
    <name evidence="2" type="ORF">MW290_32210</name>
</gene>
<dbReference type="Proteomes" id="UP001056201">
    <property type="component" value="Plasmid A"/>
</dbReference>
<evidence type="ECO:0000313" key="2">
    <source>
        <dbReference type="EMBL" id="URI11991.1"/>
    </source>
</evidence>
<keyword evidence="3" id="KW-1185">Reference proteome</keyword>
<sequence length="136" mass="14523">MELTPLVHRLTSHAKANRTAEREGLAPQPDSDSQATESKASLASTDAPPLLAVLRELAGTTDASDAALQQARQAINRELELRARRTLKLAADQYINALGADEGMKSLAEDLCRHVAPKAYSGGWSGLVQHIVKISG</sequence>
<proteinExistence type="predicted"/>
<evidence type="ECO:0000313" key="3">
    <source>
        <dbReference type="Proteomes" id="UP001056201"/>
    </source>
</evidence>
<feature type="region of interest" description="Disordered" evidence="1">
    <location>
        <begin position="1"/>
        <end position="44"/>
    </location>
</feature>
<dbReference type="EMBL" id="CP097637">
    <property type="protein sequence ID" value="URI11991.1"/>
    <property type="molecule type" value="Genomic_DNA"/>
</dbReference>
<feature type="compositionally biased region" description="Polar residues" evidence="1">
    <location>
        <begin position="30"/>
        <end position="44"/>
    </location>
</feature>